<evidence type="ECO:0000256" key="7">
    <source>
        <dbReference type="SAM" id="Phobius"/>
    </source>
</evidence>
<feature type="transmembrane region" description="Helical" evidence="7">
    <location>
        <begin position="136"/>
        <end position="154"/>
    </location>
</feature>
<dbReference type="RefSeq" id="WP_011746526.1">
    <property type="nucleotide sequence ID" value="NC_008686.1"/>
</dbReference>
<dbReference type="GO" id="GO:0005886">
    <property type="term" value="C:plasma membrane"/>
    <property type="evidence" value="ECO:0007669"/>
    <property type="project" value="UniProtKB-SubCell"/>
</dbReference>
<name>A1AYE9_PARDP</name>
<feature type="transmembrane region" description="Helical" evidence="7">
    <location>
        <begin position="305"/>
        <end position="327"/>
    </location>
</feature>
<evidence type="ECO:0000256" key="3">
    <source>
        <dbReference type="ARBA" id="ARBA00022692"/>
    </source>
</evidence>
<keyword evidence="9" id="KW-1185">Reference proteome</keyword>
<dbReference type="HOGENOM" id="CLU_031365_0_1_5"/>
<organism evidence="8 9">
    <name type="scientific">Paracoccus denitrificans (strain Pd 1222)</name>
    <dbReference type="NCBI Taxonomy" id="318586"/>
    <lineage>
        <taxon>Bacteria</taxon>
        <taxon>Pseudomonadati</taxon>
        <taxon>Pseudomonadota</taxon>
        <taxon>Alphaproteobacteria</taxon>
        <taxon>Rhodobacterales</taxon>
        <taxon>Paracoccaceae</taxon>
        <taxon>Paracoccus</taxon>
    </lineage>
</organism>
<evidence type="ECO:0000256" key="4">
    <source>
        <dbReference type="ARBA" id="ARBA00022989"/>
    </source>
</evidence>
<keyword evidence="3 7" id="KW-0812">Transmembrane</keyword>
<dbReference type="EMBL" id="CP000489">
    <property type="protein sequence ID" value="ABL68293.1"/>
    <property type="molecule type" value="Genomic_DNA"/>
</dbReference>
<evidence type="ECO:0000313" key="9">
    <source>
        <dbReference type="Proteomes" id="UP000000361"/>
    </source>
</evidence>
<evidence type="ECO:0000256" key="5">
    <source>
        <dbReference type="ARBA" id="ARBA00023136"/>
    </source>
</evidence>
<dbReference type="eggNOG" id="COG4177">
    <property type="taxonomic scope" value="Bacteria"/>
</dbReference>
<evidence type="ECO:0000256" key="2">
    <source>
        <dbReference type="ARBA" id="ARBA00022475"/>
    </source>
</evidence>
<dbReference type="CDD" id="cd06581">
    <property type="entry name" value="TM_PBP1_LivM_like"/>
    <property type="match status" value="1"/>
</dbReference>
<reference evidence="9" key="1">
    <citation type="submission" date="2006-12" db="EMBL/GenBank/DDBJ databases">
        <title>Complete sequence of chromosome 1 of Paracoccus denitrificans PD1222.</title>
        <authorList>
            <person name="Copeland A."/>
            <person name="Lucas S."/>
            <person name="Lapidus A."/>
            <person name="Barry K."/>
            <person name="Detter J.C."/>
            <person name="Glavina del Rio T."/>
            <person name="Hammon N."/>
            <person name="Israni S."/>
            <person name="Dalin E."/>
            <person name="Tice H."/>
            <person name="Pitluck S."/>
            <person name="Munk A.C."/>
            <person name="Brettin T."/>
            <person name="Bruce D."/>
            <person name="Han C."/>
            <person name="Tapia R."/>
            <person name="Gilna P."/>
            <person name="Schmutz J."/>
            <person name="Larimer F."/>
            <person name="Land M."/>
            <person name="Hauser L."/>
            <person name="Kyrpides N."/>
            <person name="Lykidis A."/>
            <person name="Spiro S."/>
            <person name="Richardson D.J."/>
            <person name="Moir J.W.B."/>
            <person name="Ferguson S.J."/>
            <person name="van Spanning R.J.M."/>
            <person name="Richardson P."/>
        </authorList>
    </citation>
    <scope>NUCLEOTIDE SEQUENCE [LARGE SCALE GENOMIC DNA]</scope>
    <source>
        <strain evidence="9">Pd 1222</strain>
    </source>
</reference>
<feature type="transmembrane region" description="Helical" evidence="7">
    <location>
        <begin position="28"/>
        <end position="48"/>
    </location>
</feature>
<evidence type="ECO:0000256" key="6">
    <source>
        <dbReference type="SAM" id="MobiDB-lite"/>
    </source>
</evidence>
<dbReference type="STRING" id="318586.Pden_0177"/>
<proteinExistence type="predicted"/>
<dbReference type="InterPro" id="IPR001851">
    <property type="entry name" value="ABC_transp_permease"/>
</dbReference>
<accession>A1AYE9</accession>
<gene>
    <name evidence="8" type="ordered locus">Pden_0177</name>
</gene>
<feature type="transmembrane region" description="Helical" evidence="7">
    <location>
        <begin position="268"/>
        <end position="293"/>
    </location>
</feature>
<sequence length="333" mass="35267">MTRSIPAEDGAKLTSAPARPRPATDCDLVAAFVILAALAVAPFALAAIGHDFWTDVILRAMILGIAAVSLNFIIGLGGLVSLGHAVFLGIGGYSVGILADLGIDNGPAQLGAALLFSAAFAWLTGMIALRTRGVHFIMITLAFAQMVYFTMMGLRQFGGDDGLTINYSTTFGPLDLGDKDVLYYVVLAVLGAAMLGFARVRRSDFGLLLKAAKGNERRVSAVGFNAYRYRLAAYVAAGTLCGLAGFLDANFTGFVTPSAMSWISSGELIFIVIVGGIASVSGPIAGALVFLLIEEWMGGLTVYWHFWFGLFLIAIILFARNGLVGLLNQRRPR</sequence>
<dbReference type="AlphaFoldDB" id="A1AYE9"/>
<feature type="transmembrane region" description="Helical" evidence="7">
    <location>
        <begin position="60"/>
        <end position="90"/>
    </location>
</feature>
<keyword evidence="4 7" id="KW-1133">Transmembrane helix</keyword>
<feature type="region of interest" description="Disordered" evidence="6">
    <location>
        <begin position="1"/>
        <end position="21"/>
    </location>
</feature>
<evidence type="ECO:0000313" key="8">
    <source>
        <dbReference type="EMBL" id="ABL68293.1"/>
    </source>
</evidence>
<dbReference type="PANTHER" id="PTHR30482:SF17">
    <property type="entry name" value="ABC TRANSPORTER ATP-BINDING PROTEIN"/>
    <property type="match status" value="1"/>
</dbReference>
<dbReference type="OrthoDB" id="9804361at2"/>
<dbReference type="EnsemblBacteria" id="ABL68293">
    <property type="protein sequence ID" value="ABL68293"/>
    <property type="gene ID" value="Pden_0177"/>
</dbReference>
<dbReference type="InterPro" id="IPR043428">
    <property type="entry name" value="LivM-like"/>
</dbReference>
<dbReference type="GO" id="GO:0015658">
    <property type="term" value="F:branched-chain amino acid transmembrane transporter activity"/>
    <property type="evidence" value="ECO:0007669"/>
    <property type="project" value="InterPro"/>
</dbReference>
<dbReference type="PANTHER" id="PTHR30482">
    <property type="entry name" value="HIGH-AFFINITY BRANCHED-CHAIN AMINO ACID TRANSPORT SYSTEM PERMEASE"/>
    <property type="match status" value="1"/>
</dbReference>
<comment type="subcellular location">
    <subcellularLocation>
        <location evidence="1">Cell membrane</location>
        <topology evidence="1">Multi-pass membrane protein</topology>
    </subcellularLocation>
</comment>
<evidence type="ECO:0000256" key="1">
    <source>
        <dbReference type="ARBA" id="ARBA00004651"/>
    </source>
</evidence>
<dbReference type="GeneID" id="93451407"/>
<keyword evidence="2" id="KW-1003">Cell membrane</keyword>
<dbReference type="Pfam" id="PF02653">
    <property type="entry name" value="BPD_transp_2"/>
    <property type="match status" value="1"/>
</dbReference>
<keyword evidence="5 7" id="KW-0472">Membrane</keyword>
<feature type="transmembrane region" description="Helical" evidence="7">
    <location>
        <begin position="181"/>
        <end position="200"/>
    </location>
</feature>
<dbReference type="Proteomes" id="UP000000361">
    <property type="component" value="Chromosome 1"/>
</dbReference>
<dbReference type="KEGG" id="pde:Pden_0177"/>
<feature type="transmembrane region" description="Helical" evidence="7">
    <location>
        <begin position="110"/>
        <end position="129"/>
    </location>
</feature>
<protein>
    <submittedName>
        <fullName evidence="8">Amino acid/amide ABC transporter membrane protein 2, HAAT family</fullName>
    </submittedName>
</protein>